<dbReference type="AlphaFoldDB" id="A6HKN6"/>
<evidence type="ECO:0000313" key="3">
    <source>
        <dbReference type="Proteomes" id="UP000234681"/>
    </source>
</evidence>
<dbReference type="Proteomes" id="UP000234681">
    <property type="component" value="Chromosome 10"/>
</dbReference>
<sequence>MGNQSTKQTHLHSWKWRMKIRLMCSSSRQEASTEKGTCYFTPEFCYRPRIHSQLESRNLVPPHPDYCSIVSLLFHFPVLISLLYISNWCVCTSILLFFSFPFLN</sequence>
<feature type="transmembrane region" description="Helical" evidence="1">
    <location>
        <begin position="78"/>
        <end position="103"/>
    </location>
</feature>
<accession>A6HKN6</accession>
<keyword evidence="1" id="KW-0472">Membrane</keyword>
<keyword evidence="1" id="KW-0812">Transmembrane</keyword>
<reference evidence="2 3" key="1">
    <citation type="submission" date="2005-07" db="EMBL/GenBank/DDBJ databases">
        <authorList>
            <person name="Mural R.J."/>
            <person name="Li P.W."/>
            <person name="Adams M.D."/>
            <person name="Amanatides P.G."/>
            <person name="Baden-Tillson H."/>
            <person name="Barnstead M."/>
            <person name="Chin S.H."/>
            <person name="Dew I."/>
            <person name="Evans C.A."/>
            <person name="Ferriera S."/>
            <person name="Flanigan M."/>
            <person name="Fosler C."/>
            <person name="Glodek A."/>
            <person name="Gu Z."/>
            <person name="Holt R.A."/>
            <person name="Jennings D."/>
            <person name="Kraft C.L."/>
            <person name="Lu F."/>
            <person name="Nguyen T."/>
            <person name="Nusskern D.R."/>
            <person name="Pfannkoch C.M."/>
            <person name="Sitter C."/>
            <person name="Sutton G.G."/>
            <person name="Venter J.C."/>
            <person name="Wang Z."/>
            <person name="Woodage T."/>
            <person name="Zheng X.H."/>
            <person name="Zhong F."/>
        </authorList>
    </citation>
    <scope>NUCLEOTIDE SEQUENCE [LARGE SCALE GENOMIC DNA]</scope>
    <source>
        <strain>BN</strain>
        <strain evidence="3">Sprague-Dawley</strain>
    </source>
</reference>
<protein>
    <submittedName>
        <fullName evidence="2">RCG35060</fullName>
    </submittedName>
</protein>
<proteinExistence type="predicted"/>
<gene>
    <name evidence="2" type="ORF">rCG_35060</name>
</gene>
<organism evidence="2 3">
    <name type="scientific">Rattus norvegicus</name>
    <name type="common">Rat</name>
    <dbReference type="NCBI Taxonomy" id="10116"/>
    <lineage>
        <taxon>Eukaryota</taxon>
        <taxon>Metazoa</taxon>
        <taxon>Chordata</taxon>
        <taxon>Craniata</taxon>
        <taxon>Vertebrata</taxon>
        <taxon>Euteleostomi</taxon>
        <taxon>Mammalia</taxon>
        <taxon>Eutheria</taxon>
        <taxon>Euarchontoglires</taxon>
        <taxon>Glires</taxon>
        <taxon>Rodentia</taxon>
        <taxon>Myomorpha</taxon>
        <taxon>Muroidea</taxon>
        <taxon>Muridae</taxon>
        <taxon>Murinae</taxon>
        <taxon>Rattus</taxon>
    </lineage>
</organism>
<dbReference type="EMBL" id="CH473948">
    <property type="protein sequence ID" value="EDM06591.1"/>
    <property type="molecule type" value="Genomic_DNA"/>
</dbReference>
<evidence type="ECO:0000313" key="2">
    <source>
        <dbReference type="EMBL" id="EDM06591.1"/>
    </source>
</evidence>
<name>A6HKN6_RAT</name>
<evidence type="ECO:0000256" key="1">
    <source>
        <dbReference type="SAM" id="Phobius"/>
    </source>
</evidence>
<keyword evidence="1" id="KW-1133">Transmembrane helix</keyword>